<accession>A0AAN9KEI4</accession>
<keyword evidence="2" id="KW-1185">Reference proteome</keyword>
<dbReference type="EMBL" id="JAYMYQ010000008">
    <property type="protein sequence ID" value="KAK7316330.1"/>
    <property type="molecule type" value="Genomic_DNA"/>
</dbReference>
<dbReference type="PANTHER" id="PTHR46992:SF1">
    <property type="entry name" value="GYF DOMAIN-CONTAINING PROTEIN"/>
    <property type="match status" value="1"/>
</dbReference>
<protein>
    <submittedName>
        <fullName evidence="1">Uncharacterized protein</fullName>
    </submittedName>
</protein>
<dbReference type="Proteomes" id="UP001367508">
    <property type="component" value="Unassembled WGS sequence"/>
</dbReference>
<sequence length="143" mass="16351">MAVFSFSQCDNYGGYWRAKLAICCIPTFMSSVFPLQSSHKLLAWSHTMLHLDLSWRRDVQKAPIGSSVGSAFMDKNKPILGKSNLGVDSYYYLRSKLLHIYRKQKVYPKFDSMPFEMEHTSPITQLGSTQPLAFVAPVLKFNY</sequence>
<comment type="caution">
    <text evidence="1">The sequence shown here is derived from an EMBL/GenBank/DDBJ whole genome shotgun (WGS) entry which is preliminary data.</text>
</comment>
<reference evidence="1 2" key="1">
    <citation type="submission" date="2024-01" db="EMBL/GenBank/DDBJ databases">
        <title>The genomes of 5 underutilized Papilionoideae crops provide insights into root nodulation and disease resistanc.</title>
        <authorList>
            <person name="Jiang F."/>
        </authorList>
    </citation>
    <scope>NUCLEOTIDE SEQUENCE [LARGE SCALE GENOMIC DNA]</scope>
    <source>
        <strain evidence="1">LVBAO_FW01</strain>
        <tissue evidence="1">Leaves</tissue>
    </source>
</reference>
<gene>
    <name evidence="1" type="ORF">VNO77_35284</name>
</gene>
<dbReference type="PANTHER" id="PTHR46992">
    <property type="entry name" value="GYF DOMAIN-CONTAINING PROTEIN"/>
    <property type="match status" value="1"/>
</dbReference>
<evidence type="ECO:0000313" key="1">
    <source>
        <dbReference type="EMBL" id="KAK7316330.1"/>
    </source>
</evidence>
<evidence type="ECO:0000313" key="2">
    <source>
        <dbReference type="Proteomes" id="UP001367508"/>
    </source>
</evidence>
<proteinExistence type="predicted"/>
<name>A0AAN9KEI4_CANGL</name>
<organism evidence="1 2">
    <name type="scientific">Canavalia gladiata</name>
    <name type="common">Sword bean</name>
    <name type="synonym">Dolichos gladiatus</name>
    <dbReference type="NCBI Taxonomy" id="3824"/>
    <lineage>
        <taxon>Eukaryota</taxon>
        <taxon>Viridiplantae</taxon>
        <taxon>Streptophyta</taxon>
        <taxon>Embryophyta</taxon>
        <taxon>Tracheophyta</taxon>
        <taxon>Spermatophyta</taxon>
        <taxon>Magnoliopsida</taxon>
        <taxon>eudicotyledons</taxon>
        <taxon>Gunneridae</taxon>
        <taxon>Pentapetalae</taxon>
        <taxon>rosids</taxon>
        <taxon>fabids</taxon>
        <taxon>Fabales</taxon>
        <taxon>Fabaceae</taxon>
        <taxon>Papilionoideae</taxon>
        <taxon>50 kb inversion clade</taxon>
        <taxon>NPAAA clade</taxon>
        <taxon>indigoferoid/millettioid clade</taxon>
        <taxon>Phaseoleae</taxon>
        <taxon>Canavalia</taxon>
    </lineage>
</organism>
<dbReference type="AlphaFoldDB" id="A0AAN9KEI4"/>